<dbReference type="InterPro" id="IPR036259">
    <property type="entry name" value="MFS_trans_sf"/>
</dbReference>
<dbReference type="InterPro" id="IPR004812">
    <property type="entry name" value="Efflux_drug-R_Bcr/CmlA"/>
</dbReference>
<gene>
    <name evidence="10" type="primary">floR</name>
    <name evidence="10" type="ORF">D2T29_21775</name>
</gene>
<dbReference type="NCBIfam" id="NF033134">
    <property type="entry name" value="cmlA_floR"/>
    <property type="match status" value="1"/>
</dbReference>
<dbReference type="EMBL" id="SAUY01000062">
    <property type="protein sequence ID" value="RWR25685.1"/>
    <property type="molecule type" value="Genomic_DNA"/>
</dbReference>
<sequence length="404" mass="42500">MTTTRPAWAYTLPAALLLMAPFDILASLAMDIYLPVVPAMPAILNTTPSMIQLTLSLYMVMLGVGQVIFGPLSDRIGRRPVLLAGGVIFLVASLGAAWSSTAAAFVVFRLLQAVGASAALVATFATVRDVYAGRPEGVVIYGLFSSMLAFVPALGPIAGALIGELFGWRAIFVALAALALPALLNAGFRWHETRPLDEAKTRRSVLPIFASPAFWVYTVGFSAGMGTFFVFFSTAPRVLIGQADYSEIGFSLAFATVALVMIVTTRFAKSFVARWGIAGCVARGMGLLVCGAVLLGIGELFGAPSFVSFILPMWVMAVGIVFTVSVTANGALAQFDDIAGSAVAFYFCIQSLIVSIIGTLAVTLLNGDTAWPVICYATTMAVLVSVGLALLRSREAPAERSPVV</sequence>
<feature type="transmembrane region" description="Helical" evidence="8">
    <location>
        <begin position="209"/>
        <end position="233"/>
    </location>
</feature>
<evidence type="ECO:0000256" key="3">
    <source>
        <dbReference type="ARBA" id="ARBA00022448"/>
    </source>
</evidence>
<dbReference type="GO" id="GO:0042910">
    <property type="term" value="F:xenobiotic transmembrane transporter activity"/>
    <property type="evidence" value="ECO:0007669"/>
    <property type="project" value="InterPro"/>
</dbReference>
<evidence type="ECO:0000259" key="9">
    <source>
        <dbReference type="PROSITE" id="PS50850"/>
    </source>
</evidence>
<organism evidence="10 11">
    <name type="scientific">Paenirhodobacter populi</name>
    <dbReference type="NCBI Taxonomy" id="2306993"/>
    <lineage>
        <taxon>Bacteria</taxon>
        <taxon>Pseudomonadati</taxon>
        <taxon>Pseudomonadota</taxon>
        <taxon>Alphaproteobacteria</taxon>
        <taxon>Rhodobacterales</taxon>
        <taxon>Rhodobacter group</taxon>
        <taxon>Paenirhodobacter</taxon>
    </lineage>
</organism>
<dbReference type="InterPro" id="IPR011701">
    <property type="entry name" value="MFS"/>
</dbReference>
<feature type="domain" description="Major facilitator superfamily (MFS) profile" evidence="9">
    <location>
        <begin position="15"/>
        <end position="397"/>
    </location>
</feature>
<evidence type="ECO:0000256" key="2">
    <source>
        <dbReference type="ARBA" id="ARBA00006236"/>
    </source>
</evidence>
<evidence type="ECO:0000256" key="8">
    <source>
        <dbReference type="RuleBase" id="RU365088"/>
    </source>
</evidence>
<keyword evidence="8" id="KW-0997">Cell inner membrane</keyword>
<reference evidence="10 11" key="1">
    <citation type="submission" date="2019-01" db="EMBL/GenBank/DDBJ databases">
        <title>Sinorhodobacter populi sp. nov. isolated from the symptomatic bark tissue of Populus euramericana canker.</title>
        <authorList>
            <person name="Xu G."/>
        </authorList>
    </citation>
    <scope>NUCLEOTIDE SEQUENCE [LARGE SCALE GENOMIC DNA]</scope>
    <source>
        <strain evidence="10 11">07D10-4-3</strain>
    </source>
</reference>
<keyword evidence="6 8" id="KW-1133">Transmembrane helix</keyword>
<feature type="transmembrane region" description="Helical" evidence="8">
    <location>
        <begin position="275"/>
        <end position="297"/>
    </location>
</feature>
<feature type="transmembrane region" description="Helical" evidence="8">
    <location>
        <begin position="245"/>
        <end position="263"/>
    </location>
</feature>
<protein>
    <recommendedName>
        <fullName evidence="8">Bcr/CflA family efflux transporter</fullName>
    </recommendedName>
</protein>
<dbReference type="PANTHER" id="PTHR23502:SF132">
    <property type="entry name" value="POLYAMINE TRANSPORTER 2-RELATED"/>
    <property type="match status" value="1"/>
</dbReference>
<feature type="transmembrane region" description="Helical" evidence="8">
    <location>
        <begin position="50"/>
        <end position="69"/>
    </location>
</feature>
<dbReference type="SUPFAM" id="SSF103473">
    <property type="entry name" value="MFS general substrate transporter"/>
    <property type="match status" value="1"/>
</dbReference>
<evidence type="ECO:0000256" key="4">
    <source>
        <dbReference type="ARBA" id="ARBA00022475"/>
    </source>
</evidence>
<feature type="transmembrane region" description="Helical" evidence="8">
    <location>
        <begin position="81"/>
        <end position="100"/>
    </location>
</feature>
<dbReference type="InterPro" id="IPR020846">
    <property type="entry name" value="MFS_dom"/>
</dbReference>
<dbReference type="GO" id="GO:1990961">
    <property type="term" value="P:xenobiotic detoxification by transmembrane export across the plasma membrane"/>
    <property type="evidence" value="ECO:0007669"/>
    <property type="project" value="InterPro"/>
</dbReference>
<accession>A0A443JYZ0</accession>
<reference evidence="10 11" key="2">
    <citation type="submission" date="2019-01" db="EMBL/GenBank/DDBJ databases">
        <authorList>
            <person name="Li Y."/>
        </authorList>
    </citation>
    <scope>NUCLEOTIDE SEQUENCE [LARGE SCALE GENOMIC DNA]</scope>
    <source>
        <strain evidence="10 11">07D10-4-3</strain>
    </source>
</reference>
<dbReference type="NCBIfam" id="NF000219">
    <property type="entry name" value="FloR"/>
    <property type="match status" value="1"/>
</dbReference>
<keyword evidence="3 8" id="KW-0813">Transport</keyword>
<feature type="transmembrane region" description="Helical" evidence="8">
    <location>
        <begin position="371"/>
        <end position="391"/>
    </location>
</feature>
<comment type="subcellular location">
    <subcellularLocation>
        <location evidence="8">Cell inner membrane</location>
        <topology evidence="8">Multi-pass membrane protein</topology>
    </subcellularLocation>
    <subcellularLocation>
        <location evidence="1">Cell membrane</location>
        <topology evidence="1">Multi-pass membrane protein</topology>
    </subcellularLocation>
</comment>
<feature type="transmembrane region" description="Helical" evidence="8">
    <location>
        <begin position="344"/>
        <end position="365"/>
    </location>
</feature>
<evidence type="ECO:0000256" key="5">
    <source>
        <dbReference type="ARBA" id="ARBA00022692"/>
    </source>
</evidence>
<comment type="caution">
    <text evidence="8">Lacks conserved residue(s) required for the propagation of feature annotation.</text>
</comment>
<evidence type="ECO:0000313" key="10">
    <source>
        <dbReference type="EMBL" id="RWR25685.1"/>
    </source>
</evidence>
<feature type="transmembrane region" description="Helical" evidence="8">
    <location>
        <begin position="309"/>
        <end position="332"/>
    </location>
</feature>
<dbReference type="Pfam" id="PF07690">
    <property type="entry name" value="MFS_1"/>
    <property type="match status" value="1"/>
</dbReference>
<keyword evidence="4" id="KW-1003">Cell membrane</keyword>
<name>A0A443JYZ0_9RHOB</name>
<keyword evidence="7 8" id="KW-0472">Membrane</keyword>
<dbReference type="CDD" id="cd17320">
    <property type="entry name" value="MFS_MdfA_MDR_like"/>
    <property type="match status" value="1"/>
</dbReference>
<comment type="similarity">
    <text evidence="2 8">Belongs to the major facilitator superfamily. Bcr/CmlA family.</text>
</comment>
<evidence type="ECO:0000313" key="11">
    <source>
        <dbReference type="Proteomes" id="UP000284451"/>
    </source>
</evidence>
<dbReference type="AlphaFoldDB" id="A0A443JYZ0"/>
<evidence type="ECO:0000256" key="7">
    <source>
        <dbReference type="ARBA" id="ARBA00023136"/>
    </source>
</evidence>
<dbReference type="Gene3D" id="1.20.1720.10">
    <property type="entry name" value="Multidrug resistance protein D"/>
    <property type="match status" value="1"/>
</dbReference>
<dbReference type="Proteomes" id="UP000284451">
    <property type="component" value="Unassembled WGS sequence"/>
</dbReference>
<feature type="transmembrane region" description="Helical" evidence="8">
    <location>
        <begin position="168"/>
        <end position="188"/>
    </location>
</feature>
<dbReference type="PANTHER" id="PTHR23502">
    <property type="entry name" value="MAJOR FACILITATOR SUPERFAMILY"/>
    <property type="match status" value="1"/>
</dbReference>
<dbReference type="NCBIfam" id="TIGR00710">
    <property type="entry name" value="efflux_Bcr_CflA"/>
    <property type="match status" value="1"/>
</dbReference>
<keyword evidence="5 8" id="KW-0812">Transmembrane</keyword>
<evidence type="ECO:0000256" key="6">
    <source>
        <dbReference type="ARBA" id="ARBA00022989"/>
    </source>
</evidence>
<evidence type="ECO:0000256" key="1">
    <source>
        <dbReference type="ARBA" id="ARBA00004651"/>
    </source>
</evidence>
<dbReference type="PROSITE" id="PS50850">
    <property type="entry name" value="MFS"/>
    <property type="match status" value="1"/>
</dbReference>
<proteinExistence type="inferred from homology"/>
<feature type="transmembrane region" description="Helical" evidence="8">
    <location>
        <begin position="106"/>
        <end position="127"/>
    </location>
</feature>
<feature type="transmembrane region" description="Helical" evidence="8">
    <location>
        <begin position="139"/>
        <end position="162"/>
    </location>
</feature>
<comment type="caution">
    <text evidence="10">The sequence shown here is derived from an EMBL/GenBank/DDBJ whole genome shotgun (WGS) entry which is preliminary data.</text>
</comment>
<dbReference type="RefSeq" id="WP_128234145.1">
    <property type="nucleotide sequence ID" value="NZ_SAUY01000062.1"/>
</dbReference>
<dbReference type="GO" id="GO:0005886">
    <property type="term" value="C:plasma membrane"/>
    <property type="evidence" value="ECO:0007669"/>
    <property type="project" value="UniProtKB-SubCell"/>
</dbReference>